<dbReference type="PANTHER" id="PTHR10686:SF37">
    <property type="entry name" value="THIAMINE TRANSPORTER 2"/>
    <property type="match status" value="1"/>
</dbReference>
<feature type="transmembrane region" description="Helical" evidence="8">
    <location>
        <begin position="311"/>
        <end position="334"/>
    </location>
</feature>
<dbReference type="NCBIfam" id="TIGR00806">
    <property type="entry name" value="rfc"/>
    <property type="match status" value="1"/>
</dbReference>
<evidence type="ECO:0000256" key="3">
    <source>
        <dbReference type="ARBA" id="ARBA00022448"/>
    </source>
</evidence>
<evidence type="ECO:0000256" key="1">
    <source>
        <dbReference type="ARBA" id="ARBA00004141"/>
    </source>
</evidence>
<organism evidence="9">
    <name type="scientific">Tetraodon nigroviridis</name>
    <name type="common">Spotted green pufferfish</name>
    <name type="synonym">Chelonodon nigroviridis</name>
    <dbReference type="NCBI Taxonomy" id="99883"/>
    <lineage>
        <taxon>Eukaryota</taxon>
        <taxon>Metazoa</taxon>
        <taxon>Chordata</taxon>
        <taxon>Craniata</taxon>
        <taxon>Vertebrata</taxon>
        <taxon>Euteleostomi</taxon>
        <taxon>Actinopterygii</taxon>
        <taxon>Neopterygii</taxon>
        <taxon>Teleostei</taxon>
        <taxon>Neoteleostei</taxon>
        <taxon>Acanthomorphata</taxon>
        <taxon>Eupercaria</taxon>
        <taxon>Tetraodontiformes</taxon>
        <taxon>Tetradontoidea</taxon>
        <taxon>Tetraodontidae</taxon>
        <taxon>Tetraodon</taxon>
    </lineage>
</organism>
<name>Q4SWZ4_TETNG</name>
<evidence type="ECO:0000256" key="4">
    <source>
        <dbReference type="ARBA" id="ARBA00022692"/>
    </source>
</evidence>
<proteinExistence type="inferred from homology"/>
<comment type="similarity">
    <text evidence="2">Belongs to the reduced folate carrier (RFC) transporter (TC 2.A.48) family.</text>
</comment>
<evidence type="ECO:0000256" key="5">
    <source>
        <dbReference type="ARBA" id="ARBA00022989"/>
    </source>
</evidence>
<feature type="compositionally biased region" description="Basic and acidic residues" evidence="7">
    <location>
        <begin position="409"/>
        <end position="418"/>
    </location>
</feature>
<dbReference type="FunFam" id="1.20.1250.20:FF:000225">
    <property type="entry name" value="Solute carrier family 19 member 1"/>
    <property type="match status" value="1"/>
</dbReference>
<dbReference type="InterPro" id="IPR002666">
    <property type="entry name" value="Folate_carrier"/>
</dbReference>
<comment type="subcellular location">
    <subcellularLocation>
        <location evidence="1">Membrane</location>
        <topology evidence="1">Multi-pass membrane protein</topology>
    </subcellularLocation>
</comment>
<evidence type="ECO:0000256" key="2">
    <source>
        <dbReference type="ARBA" id="ARBA00005773"/>
    </source>
</evidence>
<feature type="transmembrane region" description="Helical" evidence="8">
    <location>
        <begin position="59"/>
        <end position="76"/>
    </location>
</feature>
<accession>Q4SWZ4</accession>
<feature type="transmembrane region" description="Helical" evidence="8">
    <location>
        <begin position="120"/>
        <end position="140"/>
    </location>
</feature>
<comment type="caution">
    <text evidence="9">The sequence shown here is derived from an EMBL/GenBank/DDBJ whole genome shotgun (WGS) entry which is preliminary data.</text>
</comment>
<keyword evidence="5 8" id="KW-1133">Transmembrane helix</keyword>
<evidence type="ECO:0000256" key="8">
    <source>
        <dbReference type="SAM" id="Phobius"/>
    </source>
</evidence>
<gene>
    <name evidence="9" type="ORF">GSTENG00011217001</name>
</gene>
<dbReference type="CDD" id="cd06174">
    <property type="entry name" value="MFS"/>
    <property type="match status" value="1"/>
</dbReference>
<dbReference type="AlphaFoldDB" id="Q4SWZ4"/>
<dbReference type="EMBL" id="CAAE01013284">
    <property type="protein sequence ID" value="CAF94838.1"/>
    <property type="molecule type" value="Genomic_DNA"/>
</dbReference>
<feature type="region of interest" description="Disordered" evidence="7">
    <location>
        <begin position="403"/>
        <end position="435"/>
    </location>
</feature>
<dbReference type="OrthoDB" id="18814at2759"/>
<feature type="transmembrane region" description="Helical" evidence="8">
    <location>
        <begin position="30"/>
        <end position="47"/>
    </location>
</feature>
<dbReference type="Gene3D" id="1.20.1250.20">
    <property type="entry name" value="MFS general substrate transporter like domains"/>
    <property type="match status" value="1"/>
</dbReference>
<protein>
    <submittedName>
        <fullName evidence="9">(spotted green pufferfish) hypothetical protein</fullName>
    </submittedName>
</protein>
<dbReference type="SUPFAM" id="SSF103473">
    <property type="entry name" value="MFS general substrate transporter"/>
    <property type="match status" value="1"/>
</dbReference>
<feature type="transmembrane region" description="Helical" evidence="8">
    <location>
        <begin position="96"/>
        <end position="114"/>
    </location>
</feature>
<evidence type="ECO:0000256" key="6">
    <source>
        <dbReference type="ARBA" id="ARBA00023136"/>
    </source>
</evidence>
<dbReference type="PANTHER" id="PTHR10686">
    <property type="entry name" value="FOLATE TRANSPORTER"/>
    <property type="match status" value="1"/>
</dbReference>
<keyword evidence="6 8" id="KW-0472">Membrane</keyword>
<dbReference type="GO" id="GO:0005886">
    <property type="term" value="C:plasma membrane"/>
    <property type="evidence" value="ECO:0007669"/>
    <property type="project" value="TreeGrafter"/>
</dbReference>
<keyword evidence="3" id="KW-0813">Transport</keyword>
<dbReference type="KEGG" id="tng:GSTEN00011217G001"/>
<evidence type="ECO:0000256" key="7">
    <source>
        <dbReference type="SAM" id="MobiDB-lite"/>
    </source>
</evidence>
<dbReference type="GO" id="GO:0090482">
    <property type="term" value="F:vitamin transmembrane transporter activity"/>
    <property type="evidence" value="ECO:0007669"/>
    <property type="project" value="InterPro"/>
</dbReference>
<feature type="transmembrane region" description="Helical" evidence="8">
    <location>
        <begin position="341"/>
        <end position="364"/>
    </location>
</feature>
<reference evidence="9" key="2">
    <citation type="submission" date="2004-02" db="EMBL/GenBank/DDBJ databases">
        <authorList>
            <consortium name="Genoscope"/>
            <consortium name="Whitehead Institute Centre for Genome Research"/>
        </authorList>
    </citation>
    <scope>NUCLEOTIDE SEQUENCE</scope>
</reference>
<feature type="transmembrane region" description="Helical" evidence="8">
    <location>
        <begin position="216"/>
        <end position="240"/>
    </location>
</feature>
<reference evidence="9" key="1">
    <citation type="journal article" date="2004" name="Nature">
        <title>Genome duplication in the teleost fish Tetraodon nigroviridis reveals the early vertebrate proto-karyotype.</title>
        <authorList>
            <person name="Jaillon O."/>
            <person name="Aury J.-M."/>
            <person name="Brunet F."/>
            <person name="Petit J.-L."/>
            <person name="Stange-Thomann N."/>
            <person name="Mauceli E."/>
            <person name="Bouneau L."/>
            <person name="Fischer C."/>
            <person name="Ozouf-Costaz C."/>
            <person name="Bernot A."/>
            <person name="Nicaud S."/>
            <person name="Jaffe D."/>
            <person name="Fisher S."/>
            <person name="Lutfalla G."/>
            <person name="Dossat C."/>
            <person name="Segurens B."/>
            <person name="Dasilva C."/>
            <person name="Salanoubat M."/>
            <person name="Levy M."/>
            <person name="Boudet N."/>
            <person name="Castellano S."/>
            <person name="Anthouard V."/>
            <person name="Jubin C."/>
            <person name="Castelli V."/>
            <person name="Katinka M."/>
            <person name="Vacherie B."/>
            <person name="Biemont C."/>
            <person name="Skalli Z."/>
            <person name="Cattolico L."/>
            <person name="Poulain J."/>
            <person name="De Berardinis V."/>
            <person name="Cruaud C."/>
            <person name="Duprat S."/>
            <person name="Brottier P."/>
            <person name="Coutanceau J.-P."/>
            <person name="Gouzy J."/>
            <person name="Parra G."/>
            <person name="Lardier G."/>
            <person name="Chapple C."/>
            <person name="McKernan K.J."/>
            <person name="McEwan P."/>
            <person name="Bosak S."/>
            <person name="Kellis M."/>
            <person name="Volff J.-N."/>
            <person name="Guigo R."/>
            <person name="Zody M.C."/>
            <person name="Mesirov J."/>
            <person name="Lindblad-Toh K."/>
            <person name="Birren B."/>
            <person name="Nusbaum C."/>
            <person name="Kahn D."/>
            <person name="Robinson-Rechavi M."/>
            <person name="Laudet V."/>
            <person name="Schachter V."/>
            <person name="Quetier F."/>
            <person name="Saurin W."/>
            <person name="Scarpelli C."/>
            <person name="Wincker P."/>
            <person name="Lander E.S."/>
            <person name="Weissenbach J."/>
            <person name="Roest Crollius H."/>
        </authorList>
    </citation>
    <scope>NUCLEOTIDE SEQUENCE [LARGE SCALE GENOMIC DNA]</scope>
</reference>
<keyword evidence="4 8" id="KW-0812">Transmembrane</keyword>
<feature type="transmembrane region" description="Helical" evidence="8">
    <location>
        <begin position="252"/>
        <end position="273"/>
    </location>
</feature>
<sequence>NQIFPMSTYGNLAAQIPIFLLTDWLRYKPVVILECVALFTTTALNLWTASVPGQQASEFFFGVATASEVAYYSYIYSMVPVNKYRKATSYVRSVQLLGYTVGAVLAQLIFSFKLLSFNNIAILTLILLAIGLFTSFLLPMPQWSMFFHQKTKVTDLEFPGELNTKHVERTGEIKDKGEETANTTEDPQELAVEQTCGKVLLKMIRDSRDSFSSGKLLYWSLWWVMATCGYNQIVSFVQSLWEHVQPSQNASIYNGGVEAVSNLLSAATVYAIGYKEDRWERWEELALGAFSGLCSGALFVMTFSNNIWVCYVSFVIFKCLYMVLMTLAMFHIAIGLTMERYALVFGANNFSAVVLQTILTSIVVDKGGLGLSIIPQFPLSRKCARSREQQWSMFFHKKTKGTNLNISGEHTEQTGKTENEDEGEETANKTEDPQELAVPQTCGNIVVHMIRDARDCFASKKLLYWSLWWVLGTCGFNQVQSFVQVSDIYTCMTFFNTWAYILNLTFNHSVLQSLWENVQPSQNATIYNGVVEAVGGLLSKLSMQDTG</sequence>
<dbReference type="Pfam" id="PF01770">
    <property type="entry name" value="Folate_carrier"/>
    <property type="match status" value="2"/>
</dbReference>
<dbReference type="InterPro" id="IPR036259">
    <property type="entry name" value="MFS_trans_sf"/>
</dbReference>
<feature type="non-terminal residue" evidence="9">
    <location>
        <position position="547"/>
    </location>
</feature>
<evidence type="ECO:0000313" key="9">
    <source>
        <dbReference type="EMBL" id="CAF94838.1"/>
    </source>
</evidence>
<feature type="transmembrane region" description="Helical" evidence="8">
    <location>
        <begin position="285"/>
        <end position="305"/>
    </location>
</feature>